<protein>
    <submittedName>
        <fullName evidence="2">Uncharacterized protein</fullName>
    </submittedName>
</protein>
<organism evidence="2 3">
    <name type="scientific">Trichonephila clavipes</name>
    <name type="common">Golden silk orbweaver</name>
    <name type="synonym">Nephila clavipes</name>
    <dbReference type="NCBI Taxonomy" id="2585209"/>
    <lineage>
        <taxon>Eukaryota</taxon>
        <taxon>Metazoa</taxon>
        <taxon>Ecdysozoa</taxon>
        <taxon>Arthropoda</taxon>
        <taxon>Chelicerata</taxon>
        <taxon>Arachnida</taxon>
        <taxon>Araneae</taxon>
        <taxon>Araneomorphae</taxon>
        <taxon>Entelegynae</taxon>
        <taxon>Araneoidea</taxon>
        <taxon>Nephilidae</taxon>
        <taxon>Trichonephila</taxon>
    </lineage>
</organism>
<name>A0A8X6SEV2_TRICX</name>
<evidence type="ECO:0000256" key="1">
    <source>
        <dbReference type="SAM" id="MobiDB-lite"/>
    </source>
</evidence>
<keyword evidence="3" id="KW-1185">Reference proteome</keyword>
<dbReference type="EMBL" id="BMAU01021309">
    <property type="protein sequence ID" value="GFY11936.1"/>
    <property type="molecule type" value="Genomic_DNA"/>
</dbReference>
<dbReference type="AlphaFoldDB" id="A0A8X6SEV2"/>
<evidence type="ECO:0000313" key="3">
    <source>
        <dbReference type="Proteomes" id="UP000887159"/>
    </source>
</evidence>
<reference evidence="2" key="1">
    <citation type="submission" date="2020-08" db="EMBL/GenBank/DDBJ databases">
        <title>Multicomponent nature underlies the extraordinary mechanical properties of spider dragline silk.</title>
        <authorList>
            <person name="Kono N."/>
            <person name="Nakamura H."/>
            <person name="Mori M."/>
            <person name="Yoshida Y."/>
            <person name="Ohtoshi R."/>
            <person name="Malay A.D."/>
            <person name="Moran D.A.P."/>
            <person name="Tomita M."/>
            <person name="Numata K."/>
            <person name="Arakawa K."/>
        </authorList>
    </citation>
    <scope>NUCLEOTIDE SEQUENCE</scope>
</reference>
<gene>
    <name evidence="2" type="ORF">TNCV_4974361</name>
</gene>
<feature type="region of interest" description="Disordered" evidence="1">
    <location>
        <begin position="1"/>
        <end position="20"/>
    </location>
</feature>
<proteinExistence type="predicted"/>
<sequence length="388" mass="43630">MSGKKQPSLQEALDLSPENSDVLIDDFSEEEDPANNLLEFSLDSFSTLGCNVLKNIQSKPHSKFTTHNSLRCRTVGRLEAGQSQMKVACWLQWAPKVMESIPNKWYCLQESRPRPPQSNDICTDNMLYKDERIKITVFCDVGMIITSVVNVATNFGYNLCHTPRYRIKEASDVSLRYSSPWGFHILPKLIWCSSRECIPGQSLCKHGPHAFDWQYIVRTSRIRKKFNLMGKEELLNIACGHPRVTAHYPVVIWLMTCADCMGEPVTLMPQRCSAGSSVHPQCVLEDVAVKPNTTANHDTGSRTSGTMHNATVQNSNPTILMLQAETGFVCKHNVVLFRCPCLPLIAPLCGCANSCDFQSRVREAMDALRTFHSAPNSVKWYERTPNEA</sequence>
<dbReference type="Proteomes" id="UP000887159">
    <property type="component" value="Unassembled WGS sequence"/>
</dbReference>
<comment type="caution">
    <text evidence="2">The sequence shown here is derived from an EMBL/GenBank/DDBJ whole genome shotgun (WGS) entry which is preliminary data.</text>
</comment>
<accession>A0A8X6SEV2</accession>
<evidence type="ECO:0000313" key="2">
    <source>
        <dbReference type="EMBL" id="GFY11936.1"/>
    </source>
</evidence>